<dbReference type="Proteomes" id="UP001174037">
    <property type="component" value="Unassembled WGS sequence"/>
</dbReference>
<organism evidence="1 2">
    <name type="scientific">Staphylococcus equorum</name>
    <dbReference type="NCBI Taxonomy" id="246432"/>
    <lineage>
        <taxon>Bacteria</taxon>
        <taxon>Bacillati</taxon>
        <taxon>Bacillota</taxon>
        <taxon>Bacilli</taxon>
        <taxon>Bacillales</taxon>
        <taxon>Staphylococcaceae</taxon>
        <taxon>Staphylococcus</taxon>
    </lineage>
</organism>
<protein>
    <submittedName>
        <fullName evidence="1">Uncharacterized protein</fullName>
    </submittedName>
</protein>
<evidence type="ECO:0000313" key="2">
    <source>
        <dbReference type="Proteomes" id="UP001174037"/>
    </source>
</evidence>
<reference evidence="1" key="2">
    <citation type="submission" date="2023-03" db="EMBL/GenBank/DDBJ databases">
        <authorList>
            <person name="Vazquez L."/>
            <person name="Rodriguez J."/>
            <person name="Mayo B."/>
            <person name="Florez A.B."/>
        </authorList>
    </citation>
    <scope>NUCLEOTIDE SEQUENCE</scope>
    <source>
        <strain evidence="1">5A3I</strain>
    </source>
</reference>
<dbReference type="AlphaFoldDB" id="A0AAW7AIP5"/>
<reference evidence="1" key="1">
    <citation type="journal article" date="2023" name="Int. J. Mol. Sci.">
        <title>Antibiotic Resistance/Susceptibility Profiles of Staphylococcus equorum Strains from Cheese, and Genome Analysis for Antibiotic Resistance Genes.</title>
        <authorList>
            <person name="Vazquez L."/>
            <person name="Srednik M.E."/>
            <person name="Rodriguez J."/>
            <person name="Florez A.B."/>
            <person name="Mayo B."/>
        </authorList>
    </citation>
    <scope>NUCLEOTIDE SEQUENCE</scope>
    <source>
        <strain evidence="1">5A3I</strain>
    </source>
</reference>
<sequence length="73" mass="8814">MDFKQVFLYNGVPYLAFSDREGGYLYPTENWTETPQPEGIYTPFYFDGNEWIGSTREEWEKHRKEEIEESNYS</sequence>
<name>A0AAW7AIP5_9STAP</name>
<proteinExistence type="predicted"/>
<dbReference type="RefSeq" id="WP_285324309.1">
    <property type="nucleotide sequence ID" value="NZ_JARGCK010000013.1"/>
</dbReference>
<evidence type="ECO:0000313" key="1">
    <source>
        <dbReference type="EMBL" id="MDK9866769.1"/>
    </source>
</evidence>
<dbReference type="EMBL" id="JARGCK010000013">
    <property type="protein sequence ID" value="MDK9866769.1"/>
    <property type="molecule type" value="Genomic_DNA"/>
</dbReference>
<accession>A0AAW7AIP5</accession>
<gene>
    <name evidence="1" type="ORF">P1A27_12560</name>
</gene>
<comment type="caution">
    <text evidence="1">The sequence shown here is derived from an EMBL/GenBank/DDBJ whole genome shotgun (WGS) entry which is preliminary data.</text>
</comment>